<evidence type="ECO:0000313" key="2">
    <source>
        <dbReference type="Proteomes" id="UP000053259"/>
    </source>
</evidence>
<dbReference type="EMBL" id="KN847546">
    <property type="protein sequence ID" value="KIW03094.1"/>
    <property type="molecule type" value="Genomic_DNA"/>
</dbReference>
<keyword evidence="2" id="KW-1185">Reference proteome</keyword>
<dbReference type="Proteomes" id="UP000053259">
    <property type="component" value="Unassembled WGS sequence"/>
</dbReference>
<dbReference type="SUPFAM" id="SSF53335">
    <property type="entry name" value="S-adenosyl-L-methionine-dependent methyltransferases"/>
    <property type="match status" value="1"/>
</dbReference>
<dbReference type="OrthoDB" id="433955at2759"/>
<gene>
    <name evidence="1" type="ORF">PV09_05739</name>
</gene>
<name>A0A0D2AVD5_9PEZI</name>
<dbReference type="GO" id="GO:0008757">
    <property type="term" value="F:S-adenosylmethionine-dependent methyltransferase activity"/>
    <property type="evidence" value="ECO:0007669"/>
    <property type="project" value="UniProtKB-ARBA"/>
</dbReference>
<dbReference type="PANTHER" id="PTHR14614">
    <property type="entry name" value="HEPATOCELLULAR CARCINOMA-ASSOCIATED ANTIGEN"/>
    <property type="match status" value="1"/>
</dbReference>
<proteinExistence type="predicted"/>
<dbReference type="STRING" id="253628.A0A0D2AVD5"/>
<dbReference type="Gene3D" id="3.40.50.150">
    <property type="entry name" value="Vaccinia Virus protein VP39"/>
    <property type="match status" value="1"/>
</dbReference>
<dbReference type="RefSeq" id="XP_016212963.1">
    <property type="nucleotide sequence ID" value="XM_016359284.1"/>
</dbReference>
<evidence type="ECO:0000313" key="1">
    <source>
        <dbReference type="EMBL" id="KIW03094.1"/>
    </source>
</evidence>
<organism evidence="1 2">
    <name type="scientific">Verruconis gallopava</name>
    <dbReference type="NCBI Taxonomy" id="253628"/>
    <lineage>
        <taxon>Eukaryota</taxon>
        <taxon>Fungi</taxon>
        <taxon>Dikarya</taxon>
        <taxon>Ascomycota</taxon>
        <taxon>Pezizomycotina</taxon>
        <taxon>Dothideomycetes</taxon>
        <taxon>Pleosporomycetidae</taxon>
        <taxon>Venturiales</taxon>
        <taxon>Sympoventuriaceae</taxon>
        <taxon>Verruconis</taxon>
    </lineage>
</organism>
<dbReference type="InterPro" id="IPR019410">
    <property type="entry name" value="Methyltransf_16"/>
</dbReference>
<dbReference type="InParanoid" id="A0A0D2AVD5"/>
<sequence>MSITTCCLPPTSSLPPVRRLKSVTKDELLSALRNIQQIYCPLRLPTVLHRDKPHQPQPVDSGYVSEDEVAQDDVSDVEDHVATIRVDEFERSFTVRWLTALIARGAELPFDEEDTAMIIDQASSILSSFTDPGHDDAEQALTREFAFPNPISSEAVKISLNDAPLSGTDHTDVGLQSWGASIVFSELLCSTPEKFGIDVLPSRAKILELGAGTGLVSLTLAKLLPALSVANPSIAATDFHPTVLDNLRGNIATNFPTGSDAESAPKAMFLDWSAPPSALESTMDMLFAADVVYAPEHARWLRDCAGVLLAPAGVFWLMITLRNHGKFEGISATVGIAFEDAPPLIKNGRALRIIERQLFKKQRGVGRGDETGYMLFKIGWIEC</sequence>
<dbReference type="CDD" id="cd02440">
    <property type="entry name" value="AdoMet_MTases"/>
    <property type="match status" value="1"/>
</dbReference>
<accession>A0A0D2AVD5</accession>
<dbReference type="GeneID" id="27313712"/>
<dbReference type="VEuPathDB" id="FungiDB:PV09_05739"/>
<protein>
    <submittedName>
        <fullName evidence="1">Uncharacterized protein</fullName>
    </submittedName>
</protein>
<dbReference type="Pfam" id="PF10294">
    <property type="entry name" value="Methyltransf_16"/>
    <property type="match status" value="1"/>
</dbReference>
<reference evidence="1 2" key="1">
    <citation type="submission" date="2015-01" db="EMBL/GenBank/DDBJ databases">
        <title>The Genome Sequence of Ochroconis gallopava CBS43764.</title>
        <authorList>
            <consortium name="The Broad Institute Genomics Platform"/>
            <person name="Cuomo C."/>
            <person name="de Hoog S."/>
            <person name="Gorbushina A."/>
            <person name="Stielow B."/>
            <person name="Teixiera M."/>
            <person name="Abouelleil A."/>
            <person name="Chapman S.B."/>
            <person name="Priest M."/>
            <person name="Young S.K."/>
            <person name="Wortman J."/>
            <person name="Nusbaum C."/>
            <person name="Birren B."/>
        </authorList>
    </citation>
    <scope>NUCLEOTIDE SEQUENCE [LARGE SCALE GENOMIC DNA]</scope>
    <source>
        <strain evidence="1 2">CBS 43764</strain>
    </source>
</reference>
<dbReference type="PANTHER" id="PTHR14614:SF147">
    <property type="entry name" value="S-ADENOSYLMETHIONINE-DEPENDENT METHYLTRANSFERASE OF THE SEVEN BETA-STRAND FAMILY"/>
    <property type="match status" value="1"/>
</dbReference>
<dbReference type="HOGENOM" id="CLU_030437_1_0_1"/>
<dbReference type="InterPro" id="IPR029063">
    <property type="entry name" value="SAM-dependent_MTases_sf"/>
</dbReference>
<dbReference type="AlphaFoldDB" id="A0A0D2AVD5"/>